<feature type="transmembrane region" description="Helical" evidence="1">
    <location>
        <begin position="7"/>
        <end position="23"/>
    </location>
</feature>
<gene>
    <name evidence="3" type="ORF">J2S69_004620</name>
    <name evidence="2" type="ORF">O2L01_13195</name>
</gene>
<keyword evidence="1" id="KW-0812">Transmembrane</keyword>
<protein>
    <submittedName>
        <fullName evidence="2">Uncharacterized protein</fullName>
    </submittedName>
</protein>
<dbReference type="Proteomes" id="UP001145799">
    <property type="component" value="Unassembled WGS sequence"/>
</dbReference>
<name>A0A9X3PN18_9ACTN</name>
<keyword evidence="1" id="KW-1133">Transmembrane helix</keyword>
<evidence type="ECO:0000256" key="1">
    <source>
        <dbReference type="SAM" id="Phobius"/>
    </source>
</evidence>
<dbReference type="Proteomes" id="UP001183604">
    <property type="component" value="Unassembled WGS sequence"/>
</dbReference>
<comment type="caution">
    <text evidence="2">The sequence shown here is derived from an EMBL/GenBank/DDBJ whole genome shotgun (WGS) entry which is preliminary data.</text>
</comment>
<keyword evidence="5" id="KW-1185">Reference proteome</keyword>
<evidence type="ECO:0000313" key="4">
    <source>
        <dbReference type="Proteomes" id="UP001145799"/>
    </source>
</evidence>
<keyword evidence="1" id="KW-0472">Membrane</keyword>
<dbReference type="AlphaFoldDB" id="A0A9X3PN18"/>
<organism evidence="2 4">
    <name type="scientific">Glycomyces lechevalierae</name>
    <dbReference type="NCBI Taxonomy" id="256034"/>
    <lineage>
        <taxon>Bacteria</taxon>
        <taxon>Bacillati</taxon>
        <taxon>Actinomycetota</taxon>
        <taxon>Actinomycetes</taxon>
        <taxon>Glycomycetales</taxon>
        <taxon>Glycomycetaceae</taxon>
        <taxon>Glycomyces</taxon>
    </lineage>
</organism>
<sequence length="119" mass="12774">MDTFKKTAKWAIIVVTGLLGIILLGGGKIQSGTLMVFAAFALAVPNRHRLPVWVRLGLLCALYALVTWNVSTTDLPNDANDMWGSCEPEVAGFYAPTGIGLLDRAFYIFGVFVAQAAPS</sequence>
<evidence type="ECO:0000313" key="2">
    <source>
        <dbReference type="EMBL" id="MDA1385942.1"/>
    </source>
</evidence>
<feature type="transmembrane region" description="Helical" evidence="1">
    <location>
        <begin position="91"/>
        <end position="114"/>
    </location>
</feature>
<feature type="transmembrane region" description="Helical" evidence="1">
    <location>
        <begin position="52"/>
        <end position="71"/>
    </location>
</feature>
<evidence type="ECO:0000313" key="5">
    <source>
        <dbReference type="Proteomes" id="UP001183604"/>
    </source>
</evidence>
<reference evidence="3 5" key="2">
    <citation type="submission" date="2023-07" db="EMBL/GenBank/DDBJ databases">
        <title>Sequencing the genomes of 1000 actinobacteria strains.</title>
        <authorList>
            <person name="Klenk H.-P."/>
        </authorList>
    </citation>
    <scope>NUCLEOTIDE SEQUENCE [LARGE SCALE GENOMIC DNA]</scope>
    <source>
        <strain evidence="3 5">DSM 44724</strain>
    </source>
</reference>
<accession>A0A9X3PN18</accession>
<dbReference type="EMBL" id="JAVDYD010000001">
    <property type="protein sequence ID" value="MDR7340901.1"/>
    <property type="molecule type" value="Genomic_DNA"/>
</dbReference>
<dbReference type="EMBL" id="JAPZVQ010000007">
    <property type="protein sequence ID" value="MDA1385942.1"/>
    <property type="molecule type" value="Genomic_DNA"/>
</dbReference>
<dbReference type="RefSeq" id="WP_270122407.1">
    <property type="nucleotide sequence ID" value="NZ_BAAAOM010000001.1"/>
</dbReference>
<proteinExistence type="predicted"/>
<reference evidence="2" key="1">
    <citation type="submission" date="2022-12" db="EMBL/GenBank/DDBJ databases">
        <title>Gycomyces niveus sp.nov., a novel actinomycete isolated from soil in Shouguang.</title>
        <authorList>
            <person name="Yang X."/>
        </authorList>
    </citation>
    <scope>NUCLEOTIDE SEQUENCE</scope>
    <source>
        <strain evidence="2">DSM 44724</strain>
    </source>
</reference>
<evidence type="ECO:0000313" key="3">
    <source>
        <dbReference type="EMBL" id="MDR7340901.1"/>
    </source>
</evidence>